<dbReference type="Pfam" id="PF22633">
    <property type="entry name" value="F5_F8_type_C_2"/>
    <property type="match status" value="1"/>
</dbReference>
<dbReference type="PROSITE" id="PS50022">
    <property type="entry name" value="FA58C_3"/>
    <property type="match status" value="1"/>
</dbReference>
<gene>
    <name evidence="6" type="ORF">FUAX_00410</name>
</gene>
<evidence type="ECO:0000313" key="7">
    <source>
        <dbReference type="Proteomes" id="UP001348817"/>
    </source>
</evidence>
<sequence length="1315" mass="142799">MRLANHIKMVNNIYPTPLRTLVPLTIFVLALLVHPLSAQVEHPGTVAFSFSPTASDYIGNWSPNSNSADRYLVSKVPLAPRFSFSASQTNSSLPHAKQMGFWNGMSNKARNSGDFAQNNPHYWQYLDSWFYWNGGDARVHIPSAAYIDAGHRNGTKVMAGCTFADPTSPNNSKFQEMIAKNQDGTYKHARRMVEMAEYYGFDGFAFNIEVTSYPSNVAVQTRGLFQEMTKIARQEKGMANFELLYYYVHYNSGGRNFWIKQVDSGNDKWLEENGKTTFTQAFINYEWTASTLNSSANYVTNNFPSGKNDPYKRVFAGLNMPATERGDARHPWKDLNNNPTSIAMWGGARGARGITPAELKASYYANTMNLWTGPHGNPSTPGTPSQSSGKTKRIAGMASHVTAKSAIDSYPLVTNFNEGCGNFFAKEGEIKNQAPWGDVSIQDKVPTWRWWWSQGGLDASIDFSEAYEGGSCLLVKGDPGTGDNLLRLFKTKLPVSAQTELEVTYKVKNASAGSPSNLEASLAFENGSSLSSFTSIPIGVTDQEGWNTKTIDLSAYSGQTIAVLGLNFTSSAGSSGYEIRIGGISLTNGPVPVPDMAININTAQLQAAGRTISGEITWDIPGNPMYNEDADVEYFEVYQMSDQPVDSVFLGRTLSRGLVFNGIERSTGDGDMTFKVVSVGKDHRTVSQSVSQAVAYEPLPGVSFDFSDKINLGTALDADCEATYADSYQWTFEDGVPATSALKNPGPVMFQSVGRKAVTLTVSNVNGSRTIETEVIVADASLNLALNQPSFRSSVGDYKGAERGNDGSGSNMFCGRSSHLYPNIQPWWMVDLGAQVKISQIKAFKQTTQGATPIDDYHIIVSKTPFVSENRQTAEQDAGITYNHRDQGQMQSPSVYDLSSSEVVGRYVRVQFHDNRSTSNSNTVRLIFSELEIYGEYVPEGPVPLDATVTLDDNDLTVGETANVTVTFTESVTGFGNEDLSFSNGTLSNMTGNGVTFQGVFTPAENLDEPSNTITLDLSGVTDSEGEPGSGTVSSEPFSIKTVPGNEPVEITLNPVADTYAYGKHMNNNYGTEQETLVKEGGTIPYVRRSYFKFDLGQIPQDAQILDATVSFTVSGANSVALSTDFALSHVTNDSWTETGLTWSNMPSRGALLEDITGQASGSKISVNVTNQAVADLADGFLSMEMRSNTKGPAFLWLHTREASDPASRPELKLSVVMSGSVAQRSGESRDSDDVPYQAGNVNVSPNPVSGLLTVVAPESISYVDILSLSGQMIKTVKASGTEVAVDVSKYPKGVYLIRVVTEEAGMSVRRIIKE</sequence>
<evidence type="ECO:0008006" key="8">
    <source>
        <dbReference type="Google" id="ProtNLM"/>
    </source>
</evidence>
<dbReference type="EMBL" id="AP025314">
    <property type="protein sequence ID" value="BDD07609.1"/>
    <property type="molecule type" value="Genomic_DNA"/>
</dbReference>
<dbReference type="GO" id="GO:0033925">
    <property type="term" value="F:mannosyl-glycoprotein endo-beta-N-acetylglucosaminidase activity"/>
    <property type="evidence" value="ECO:0007669"/>
    <property type="project" value="InterPro"/>
</dbReference>
<feature type="domain" description="F5/8 type C" evidence="4">
    <location>
        <begin position="770"/>
        <end position="936"/>
    </location>
</feature>
<dbReference type="SUPFAM" id="SSF49785">
    <property type="entry name" value="Galactose-binding domain-like"/>
    <property type="match status" value="1"/>
</dbReference>
<evidence type="ECO:0000259" key="5">
    <source>
        <dbReference type="PROSITE" id="PS50093"/>
    </source>
</evidence>
<dbReference type="InterPro" id="IPR026444">
    <property type="entry name" value="Secre_tail"/>
</dbReference>
<dbReference type="InterPro" id="IPR013783">
    <property type="entry name" value="Ig-like_fold"/>
</dbReference>
<dbReference type="NCBIfam" id="TIGR04183">
    <property type="entry name" value="Por_Secre_tail"/>
    <property type="match status" value="1"/>
</dbReference>
<keyword evidence="3" id="KW-0732">Signal</keyword>
<dbReference type="InterPro" id="IPR044048">
    <property type="entry name" value="Big_12"/>
</dbReference>
<dbReference type="PANTHER" id="PTHR13246">
    <property type="entry name" value="ENDO BETA N-ACETYLGLUCOSAMINIDASE"/>
    <property type="match status" value="1"/>
</dbReference>
<dbReference type="InterPro" id="IPR032979">
    <property type="entry name" value="ENGase"/>
</dbReference>
<dbReference type="PROSITE" id="PS50093">
    <property type="entry name" value="PKD"/>
    <property type="match status" value="1"/>
</dbReference>
<dbReference type="InterPro" id="IPR055372">
    <property type="entry name" value="CBM96"/>
</dbReference>
<dbReference type="Pfam" id="PF03644">
    <property type="entry name" value="Glyco_hydro_85"/>
    <property type="match status" value="1"/>
</dbReference>
<dbReference type="CDD" id="cd00146">
    <property type="entry name" value="PKD"/>
    <property type="match status" value="1"/>
</dbReference>
<comment type="subcellular location">
    <subcellularLocation>
        <location evidence="1">Secreted</location>
    </subcellularLocation>
</comment>
<dbReference type="KEGG" id="fax:FUAX_00410"/>
<dbReference type="Proteomes" id="UP001348817">
    <property type="component" value="Chromosome"/>
</dbReference>
<dbReference type="SUPFAM" id="SSF49299">
    <property type="entry name" value="PKD domain"/>
    <property type="match status" value="1"/>
</dbReference>
<dbReference type="RefSeq" id="WP_338392924.1">
    <property type="nucleotide sequence ID" value="NZ_AP025314.1"/>
</dbReference>
<keyword evidence="7" id="KW-1185">Reference proteome</keyword>
<feature type="domain" description="PKD" evidence="5">
    <location>
        <begin position="727"/>
        <end position="777"/>
    </location>
</feature>
<evidence type="ECO:0000256" key="1">
    <source>
        <dbReference type="ARBA" id="ARBA00004613"/>
    </source>
</evidence>
<dbReference type="InterPro" id="IPR035986">
    <property type="entry name" value="PKD_dom_sf"/>
</dbReference>
<evidence type="ECO:0000259" key="4">
    <source>
        <dbReference type="PROSITE" id="PS50022"/>
    </source>
</evidence>
<dbReference type="Gene3D" id="2.60.40.10">
    <property type="entry name" value="Immunoglobulins"/>
    <property type="match status" value="1"/>
</dbReference>
<dbReference type="NCBIfam" id="NF033679">
    <property type="entry name" value="DNRLRE_dom"/>
    <property type="match status" value="1"/>
</dbReference>
<organism evidence="6 7">
    <name type="scientific">Fulvitalea axinellae</name>
    <dbReference type="NCBI Taxonomy" id="1182444"/>
    <lineage>
        <taxon>Bacteria</taxon>
        <taxon>Pseudomonadati</taxon>
        <taxon>Bacteroidota</taxon>
        <taxon>Cytophagia</taxon>
        <taxon>Cytophagales</taxon>
        <taxon>Persicobacteraceae</taxon>
        <taxon>Fulvitalea</taxon>
    </lineage>
</organism>
<dbReference type="Gene3D" id="3.20.20.80">
    <property type="entry name" value="Glycosidases"/>
    <property type="match status" value="1"/>
</dbReference>
<dbReference type="Pfam" id="PF18962">
    <property type="entry name" value="Por_Secre_tail"/>
    <property type="match status" value="1"/>
</dbReference>
<keyword evidence="2" id="KW-0964">Secreted</keyword>
<accession>A0AAU9CZN4</accession>
<dbReference type="InterPro" id="IPR000601">
    <property type="entry name" value="PKD_dom"/>
</dbReference>
<dbReference type="InterPro" id="IPR008979">
    <property type="entry name" value="Galactose-bd-like_sf"/>
</dbReference>
<dbReference type="Pfam" id="PF19078">
    <property type="entry name" value="Big_12"/>
    <property type="match status" value="1"/>
</dbReference>
<protein>
    <recommendedName>
        <fullName evidence="8">Mannosyl-glycoprotein endo-beta-N-acetylglucosaminidase</fullName>
    </recommendedName>
</protein>
<dbReference type="InterPro" id="IPR000421">
    <property type="entry name" value="FA58C"/>
</dbReference>
<dbReference type="Pfam" id="PF24517">
    <property type="entry name" value="CBM96"/>
    <property type="match status" value="1"/>
</dbReference>
<dbReference type="InterPro" id="IPR005201">
    <property type="entry name" value="TIM_ENGase"/>
</dbReference>
<dbReference type="PANTHER" id="PTHR13246:SF1">
    <property type="entry name" value="CYTOSOLIC ENDO-BETA-N-ACETYLGLUCOSAMINIDASE"/>
    <property type="match status" value="1"/>
</dbReference>
<dbReference type="GO" id="GO:0005829">
    <property type="term" value="C:cytosol"/>
    <property type="evidence" value="ECO:0007669"/>
    <property type="project" value="UniProtKB-SubCell"/>
</dbReference>
<reference evidence="6 7" key="1">
    <citation type="submission" date="2021-12" db="EMBL/GenBank/DDBJ databases">
        <title>Genome sequencing of bacteria with rrn-lacking chromosome and rrn-plasmid.</title>
        <authorList>
            <person name="Anda M."/>
            <person name="Iwasaki W."/>
        </authorList>
    </citation>
    <scope>NUCLEOTIDE SEQUENCE [LARGE SCALE GENOMIC DNA]</scope>
    <source>
        <strain evidence="6 7">DSM 100852</strain>
    </source>
</reference>
<evidence type="ECO:0000256" key="2">
    <source>
        <dbReference type="ARBA" id="ARBA00022525"/>
    </source>
</evidence>
<dbReference type="GO" id="GO:0005576">
    <property type="term" value="C:extracellular region"/>
    <property type="evidence" value="ECO:0007669"/>
    <property type="project" value="UniProtKB-SubCell"/>
</dbReference>
<proteinExistence type="predicted"/>
<evidence type="ECO:0000256" key="3">
    <source>
        <dbReference type="ARBA" id="ARBA00022729"/>
    </source>
</evidence>
<dbReference type="Gene3D" id="2.60.120.260">
    <property type="entry name" value="Galactose-binding domain-like"/>
    <property type="match status" value="2"/>
</dbReference>
<evidence type="ECO:0000313" key="6">
    <source>
        <dbReference type="EMBL" id="BDD07609.1"/>
    </source>
</evidence>
<name>A0AAU9CZN4_9BACT</name>